<reference evidence="1 2" key="1">
    <citation type="submission" date="2018-08" db="EMBL/GenBank/DDBJ databases">
        <title>Sequencing the genomes of 1000 actinobacteria strains.</title>
        <authorList>
            <person name="Klenk H.-P."/>
        </authorList>
    </citation>
    <scope>NUCLEOTIDE SEQUENCE [LARGE SCALE GENOMIC DNA]</scope>
    <source>
        <strain evidence="1 2">DSM 43927</strain>
    </source>
</reference>
<evidence type="ECO:0000313" key="1">
    <source>
        <dbReference type="EMBL" id="REE96397.1"/>
    </source>
</evidence>
<protein>
    <submittedName>
        <fullName evidence="1">Uncharacterized protein</fullName>
    </submittedName>
</protein>
<dbReference type="RefSeq" id="WP_211328559.1">
    <property type="nucleotide sequence ID" value="NZ_QTTT01000001.1"/>
</dbReference>
<dbReference type="Proteomes" id="UP000256661">
    <property type="component" value="Unassembled WGS sequence"/>
</dbReference>
<name>A0A3D9SL12_9ACTN</name>
<keyword evidence="2" id="KW-1185">Reference proteome</keyword>
<dbReference type="InterPro" id="IPR046182">
    <property type="entry name" value="DUF6210"/>
</dbReference>
<gene>
    <name evidence="1" type="ORF">DFJ69_1830</name>
</gene>
<comment type="caution">
    <text evidence="1">The sequence shown here is derived from an EMBL/GenBank/DDBJ whole genome shotgun (WGS) entry which is preliminary data.</text>
</comment>
<dbReference type="Pfam" id="PF19715">
    <property type="entry name" value="DUF6210"/>
    <property type="match status" value="1"/>
</dbReference>
<accession>A0A3D9SL12</accession>
<organism evidence="1 2">
    <name type="scientific">Thermomonospora umbrina</name>
    <dbReference type="NCBI Taxonomy" id="111806"/>
    <lineage>
        <taxon>Bacteria</taxon>
        <taxon>Bacillati</taxon>
        <taxon>Actinomycetota</taxon>
        <taxon>Actinomycetes</taxon>
        <taxon>Streptosporangiales</taxon>
        <taxon>Thermomonosporaceae</taxon>
        <taxon>Thermomonospora</taxon>
    </lineage>
</organism>
<sequence length="141" mass="15664">MDTRRFVFIDPDGTDDRWLYVVAEAPTGVIYQQQYGGTACRQGEVEGYLVPVTAPDALDGLRVLFERDLRGAGARDHRWADEQLAGVRRLVGGVPYWTGDGDTEEPHPLRLDESRVADLDEAWVPVLTPDGPGVLVWLNSD</sequence>
<dbReference type="AlphaFoldDB" id="A0A3D9SL12"/>
<evidence type="ECO:0000313" key="2">
    <source>
        <dbReference type="Proteomes" id="UP000256661"/>
    </source>
</evidence>
<proteinExistence type="predicted"/>
<dbReference type="EMBL" id="QTTT01000001">
    <property type="protein sequence ID" value="REE96397.1"/>
    <property type="molecule type" value="Genomic_DNA"/>
</dbReference>